<dbReference type="GO" id="GO:0005829">
    <property type="term" value="C:cytosol"/>
    <property type="evidence" value="ECO:0007669"/>
    <property type="project" value="TreeGrafter"/>
</dbReference>
<reference evidence="2 3" key="1">
    <citation type="journal article" date="2016" name="BMC Genomics">
        <title>Comparative genomics reveals Cyclospora cayetanensis possesses coccidia-like metabolism and invasion components but unique surface antigens.</title>
        <authorList>
            <person name="Liu S."/>
            <person name="Wang L."/>
            <person name="Zheng H."/>
            <person name="Xu Z."/>
            <person name="Roellig D.M."/>
            <person name="Li N."/>
            <person name="Frace M.A."/>
            <person name="Tang K."/>
            <person name="Arrowood M.J."/>
            <person name="Moss D.M."/>
            <person name="Zhang L."/>
            <person name="Feng Y."/>
            <person name="Xiao L."/>
        </authorList>
    </citation>
    <scope>NUCLEOTIDE SEQUENCE [LARGE SCALE GENOMIC DNA]</scope>
    <source>
        <strain evidence="2 3">CHN_HEN01</strain>
    </source>
</reference>
<feature type="compositionally biased region" description="Basic and acidic residues" evidence="1">
    <location>
        <begin position="240"/>
        <end position="260"/>
    </location>
</feature>
<comment type="caution">
    <text evidence="2">The sequence shown here is derived from an EMBL/GenBank/DDBJ whole genome shotgun (WGS) entry which is preliminary data.</text>
</comment>
<protein>
    <submittedName>
        <fullName evidence="2">Immunoglobulin-binding</fullName>
    </submittedName>
</protein>
<evidence type="ECO:0000256" key="1">
    <source>
        <dbReference type="SAM" id="MobiDB-lite"/>
    </source>
</evidence>
<proteinExistence type="predicted"/>
<dbReference type="Gene3D" id="1.25.40.540">
    <property type="entry name" value="TAP42-like family"/>
    <property type="match status" value="1"/>
</dbReference>
<dbReference type="Proteomes" id="UP000095192">
    <property type="component" value="Unassembled WGS sequence"/>
</dbReference>
<gene>
    <name evidence="2" type="ORF">cyc_01043</name>
</gene>
<feature type="region of interest" description="Disordered" evidence="1">
    <location>
        <begin position="238"/>
        <end position="270"/>
    </location>
</feature>
<organism evidence="2 3">
    <name type="scientific">Cyclospora cayetanensis</name>
    <dbReference type="NCBI Taxonomy" id="88456"/>
    <lineage>
        <taxon>Eukaryota</taxon>
        <taxon>Sar</taxon>
        <taxon>Alveolata</taxon>
        <taxon>Apicomplexa</taxon>
        <taxon>Conoidasida</taxon>
        <taxon>Coccidia</taxon>
        <taxon>Eucoccidiorida</taxon>
        <taxon>Eimeriorina</taxon>
        <taxon>Eimeriidae</taxon>
        <taxon>Cyclospora</taxon>
    </lineage>
</organism>
<sequence>MATPAAGTGALEDSHVEGSGSAFGSLFDACLKAFLQEHSSFLLLPHCMGIMALERPEQIPDRLPRLRESQMYLLEYLQSLESAELLGKDECNRLECLLDAVADPSKPPASSTKNLDPATTKLIEAAREEKQLTTAIKAMLSQKASREASWDSEEERRLSLSLLQLCAKESFKQLDFIKQRSREDVRNFLRSRAFQPAHNLPTMSLAECADIEMETETKKIGAAKPKVVVEFPTGEAWQAAKEEKEMEARKWDDWKDEHPKGSGNKMCNRG</sequence>
<dbReference type="VEuPathDB" id="ToxoDB:cyc_01043"/>
<dbReference type="InterPro" id="IPR038511">
    <property type="entry name" value="TAP42/TAP46-like_sf"/>
</dbReference>
<dbReference type="PANTHER" id="PTHR10933:SF9">
    <property type="entry name" value="IMMUNOGLOBULIN-BINDING PROTEIN 1"/>
    <property type="match status" value="1"/>
</dbReference>
<keyword evidence="3" id="KW-1185">Reference proteome</keyword>
<dbReference type="Pfam" id="PF04177">
    <property type="entry name" value="TAP42"/>
    <property type="match status" value="2"/>
</dbReference>
<dbReference type="InParanoid" id="A0A1D3DAI8"/>
<dbReference type="AlphaFoldDB" id="A0A1D3DAI8"/>
<evidence type="ECO:0000313" key="2">
    <source>
        <dbReference type="EMBL" id="OEH80460.1"/>
    </source>
</evidence>
<dbReference type="InterPro" id="IPR007304">
    <property type="entry name" value="TAP46-like"/>
</dbReference>
<name>A0A1D3DAI8_9EIME</name>
<dbReference type="VEuPathDB" id="ToxoDB:LOC34618122"/>
<dbReference type="EMBL" id="JROU02000074">
    <property type="protein sequence ID" value="OEH80460.1"/>
    <property type="molecule type" value="Genomic_DNA"/>
</dbReference>
<evidence type="ECO:0000313" key="3">
    <source>
        <dbReference type="Proteomes" id="UP000095192"/>
    </source>
</evidence>
<dbReference type="GO" id="GO:0009966">
    <property type="term" value="P:regulation of signal transduction"/>
    <property type="evidence" value="ECO:0007669"/>
    <property type="project" value="InterPro"/>
</dbReference>
<dbReference type="GO" id="GO:0035303">
    <property type="term" value="P:regulation of dephosphorylation"/>
    <property type="evidence" value="ECO:0007669"/>
    <property type="project" value="TreeGrafter"/>
</dbReference>
<dbReference type="PANTHER" id="PTHR10933">
    <property type="entry name" value="IMMUNOGLOBULIN-BINDING PROTEIN 1"/>
    <property type="match status" value="1"/>
</dbReference>
<accession>A0A1D3DAI8</accession>
<dbReference type="GO" id="GO:0051721">
    <property type="term" value="F:protein phosphatase 2A binding"/>
    <property type="evidence" value="ECO:0007669"/>
    <property type="project" value="TreeGrafter"/>
</dbReference>